<reference evidence="1 2" key="1">
    <citation type="submission" date="2021-06" db="EMBL/GenBank/DDBJ databases">
        <authorList>
            <person name="Kallberg Y."/>
            <person name="Tangrot J."/>
            <person name="Rosling A."/>
        </authorList>
    </citation>
    <scope>NUCLEOTIDE SEQUENCE [LARGE SCALE GENOMIC DNA]</scope>
    <source>
        <strain evidence="1 2">120-4 pot B 10/14</strain>
    </source>
</reference>
<keyword evidence="2" id="KW-1185">Reference proteome</keyword>
<sequence>MIDSSSHQIDPRYQTASPNNLASRLVFGRLQTDKRLKEVIYFKTRNGSTELEKVLKKGECKVLIEYWTTTKTQDILLEVVNKCKGCVLNMLKDSQSCIETLEHITICPALEADWKRIEALTGKIAWNFLISDAKYKVNLQTITKVIFDSRAEDIGIT</sequence>
<gene>
    <name evidence="1" type="ORF">GMARGA_LOCUS14664</name>
</gene>
<dbReference type="Proteomes" id="UP000789901">
    <property type="component" value="Unassembled WGS sequence"/>
</dbReference>
<dbReference type="EMBL" id="CAJVQB010009814">
    <property type="protein sequence ID" value="CAG8733941.1"/>
    <property type="molecule type" value="Genomic_DNA"/>
</dbReference>
<evidence type="ECO:0000313" key="2">
    <source>
        <dbReference type="Proteomes" id="UP000789901"/>
    </source>
</evidence>
<protein>
    <submittedName>
        <fullName evidence="1">25741_t:CDS:1</fullName>
    </submittedName>
</protein>
<comment type="caution">
    <text evidence="1">The sequence shown here is derived from an EMBL/GenBank/DDBJ whole genome shotgun (WGS) entry which is preliminary data.</text>
</comment>
<evidence type="ECO:0000313" key="1">
    <source>
        <dbReference type="EMBL" id="CAG8733941.1"/>
    </source>
</evidence>
<name>A0ABN7V5K0_GIGMA</name>
<organism evidence="1 2">
    <name type="scientific">Gigaspora margarita</name>
    <dbReference type="NCBI Taxonomy" id="4874"/>
    <lineage>
        <taxon>Eukaryota</taxon>
        <taxon>Fungi</taxon>
        <taxon>Fungi incertae sedis</taxon>
        <taxon>Mucoromycota</taxon>
        <taxon>Glomeromycotina</taxon>
        <taxon>Glomeromycetes</taxon>
        <taxon>Diversisporales</taxon>
        <taxon>Gigasporaceae</taxon>
        <taxon>Gigaspora</taxon>
    </lineage>
</organism>
<proteinExistence type="predicted"/>
<feature type="non-terminal residue" evidence="1">
    <location>
        <position position="157"/>
    </location>
</feature>
<accession>A0ABN7V5K0</accession>